<comment type="catalytic activity">
    <reaction evidence="6">
        <text>GTP + H2O = GDP + phosphate + H(+)</text>
        <dbReference type="Rhea" id="RHEA:19669"/>
        <dbReference type="ChEBI" id="CHEBI:15377"/>
        <dbReference type="ChEBI" id="CHEBI:15378"/>
        <dbReference type="ChEBI" id="CHEBI:37565"/>
        <dbReference type="ChEBI" id="CHEBI:43474"/>
        <dbReference type="ChEBI" id="CHEBI:58189"/>
    </reaction>
    <physiologicalReaction direction="left-to-right" evidence="6">
        <dbReference type="Rhea" id="RHEA:19670"/>
    </physiologicalReaction>
</comment>
<dbReference type="Gene3D" id="3.30.1220.10">
    <property type="entry name" value="CobW-like, C-terminal domain"/>
    <property type="match status" value="1"/>
</dbReference>
<dbReference type="Pfam" id="PF07683">
    <property type="entry name" value="CobW_C"/>
    <property type="match status" value="1"/>
</dbReference>
<dbReference type="GO" id="GO:0005737">
    <property type="term" value="C:cytoplasm"/>
    <property type="evidence" value="ECO:0007669"/>
    <property type="project" value="TreeGrafter"/>
</dbReference>
<feature type="region of interest" description="Disordered" evidence="7">
    <location>
        <begin position="270"/>
        <end position="311"/>
    </location>
</feature>
<dbReference type="Pfam" id="PF02492">
    <property type="entry name" value="cobW"/>
    <property type="match status" value="1"/>
</dbReference>
<dbReference type="InterPro" id="IPR027417">
    <property type="entry name" value="P-loop_NTPase"/>
</dbReference>
<evidence type="ECO:0000256" key="2">
    <source>
        <dbReference type="ARBA" id="ARBA00022801"/>
    </source>
</evidence>
<evidence type="ECO:0000256" key="6">
    <source>
        <dbReference type="ARBA" id="ARBA00049117"/>
    </source>
</evidence>
<reference evidence="9 10" key="1">
    <citation type="submission" date="2020-07" db="EMBL/GenBank/DDBJ databases">
        <title>Genomic Encyclopedia of Type Strains, Phase IV (KMG-V): Genome sequencing to study the core and pangenomes of soil and plant-associated prokaryotes.</title>
        <authorList>
            <person name="Whitman W."/>
        </authorList>
    </citation>
    <scope>NUCLEOTIDE SEQUENCE [LARGE SCALE GENOMIC DNA]</scope>
    <source>
        <strain evidence="9 10">SAS40</strain>
    </source>
</reference>
<dbReference type="GO" id="GO:0016787">
    <property type="term" value="F:hydrolase activity"/>
    <property type="evidence" value="ECO:0007669"/>
    <property type="project" value="UniProtKB-KW"/>
</dbReference>
<dbReference type="CDD" id="cd03112">
    <property type="entry name" value="CobW-like"/>
    <property type="match status" value="1"/>
</dbReference>
<feature type="region of interest" description="Disordered" evidence="7">
    <location>
        <begin position="1"/>
        <end position="33"/>
    </location>
</feature>
<feature type="domain" description="CobW C-terminal" evidence="8">
    <location>
        <begin position="317"/>
        <end position="412"/>
    </location>
</feature>
<dbReference type="InterPro" id="IPR003495">
    <property type="entry name" value="CobW/HypB/UreG_nucleotide-bd"/>
</dbReference>
<dbReference type="PANTHER" id="PTHR13748:SF62">
    <property type="entry name" value="COBW DOMAIN-CONTAINING PROTEIN"/>
    <property type="match status" value="1"/>
</dbReference>
<evidence type="ECO:0000256" key="3">
    <source>
        <dbReference type="ARBA" id="ARBA00023186"/>
    </source>
</evidence>
<evidence type="ECO:0000256" key="7">
    <source>
        <dbReference type="SAM" id="MobiDB-lite"/>
    </source>
</evidence>
<feature type="compositionally biased region" description="Acidic residues" evidence="7">
    <location>
        <begin position="270"/>
        <end position="279"/>
    </location>
</feature>
<dbReference type="RefSeq" id="WP_179582732.1">
    <property type="nucleotide sequence ID" value="NZ_JACBYR010000001.1"/>
</dbReference>
<dbReference type="Gene3D" id="3.40.50.300">
    <property type="entry name" value="P-loop containing nucleotide triphosphate hydrolases"/>
    <property type="match status" value="1"/>
</dbReference>
<feature type="compositionally biased region" description="Low complexity" evidence="7">
    <location>
        <begin position="24"/>
        <end position="33"/>
    </location>
</feature>
<proteinExistence type="inferred from homology"/>
<name>A0A7Y9IQ82_9BURK</name>
<comment type="caution">
    <text evidence="9">The sequence shown here is derived from an EMBL/GenBank/DDBJ whole genome shotgun (WGS) entry which is preliminary data.</text>
</comment>
<keyword evidence="10" id="KW-1185">Reference proteome</keyword>
<dbReference type="SUPFAM" id="SSF52540">
    <property type="entry name" value="P-loop containing nucleoside triphosphate hydrolases"/>
    <property type="match status" value="1"/>
</dbReference>
<dbReference type="PANTHER" id="PTHR13748">
    <property type="entry name" value="COBW-RELATED"/>
    <property type="match status" value="1"/>
</dbReference>
<keyword evidence="1" id="KW-0547">Nucleotide-binding</keyword>
<evidence type="ECO:0000256" key="4">
    <source>
        <dbReference type="ARBA" id="ARBA00034320"/>
    </source>
</evidence>
<accession>A0A7Y9IQ82</accession>
<evidence type="ECO:0000256" key="1">
    <source>
        <dbReference type="ARBA" id="ARBA00022741"/>
    </source>
</evidence>
<dbReference type="Proteomes" id="UP000542125">
    <property type="component" value="Unassembled WGS sequence"/>
</dbReference>
<dbReference type="InterPro" id="IPR051316">
    <property type="entry name" value="Zinc-reg_GTPase_activator"/>
</dbReference>
<feature type="compositionally biased region" description="Basic and acidic residues" evidence="7">
    <location>
        <begin position="280"/>
        <end position="311"/>
    </location>
</feature>
<comment type="similarity">
    <text evidence="4">Belongs to the SIMIBI class G3E GTPase family. ZNG1 subfamily.</text>
</comment>
<dbReference type="AlphaFoldDB" id="A0A7Y9IQ82"/>
<dbReference type="GO" id="GO:0000166">
    <property type="term" value="F:nucleotide binding"/>
    <property type="evidence" value="ECO:0007669"/>
    <property type="project" value="UniProtKB-KW"/>
</dbReference>
<evidence type="ECO:0000313" key="9">
    <source>
        <dbReference type="EMBL" id="NYE81071.1"/>
    </source>
</evidence>
<evidence type="ECO:0000256" key="5">
    <source>
        <dbReference type="ARBA" id="ARBA00045658"/>
    </source>
</evidence>
<dbReference type="SUPFAM" id="SSF90002">
    <property type="entry name" value="Hypothetical protein YjiA, C-terminal domain"/>
    <property type="match status" value="1"/>
</dbReference>
<comment type="function">
    <text evidence="5">Zinc chaperone that directly transfers zinc cofactor to target proteins, thereby activating them. Zinc is transferred from the CXCC motif in the GTPase domain to the zinc binding site in target proteins in a process requiring GTP hydrolysis.</text>
</comment>
<keyword evidence="3" id="KW-0143">Chaperone</keyword>
<evidence type="ECO:0000259" key="8">
    <source>
        <dbReference type="SMART" id="SM00833"/>
    </source>
</evidence>
<sequence>MTRTPELKASTAVPPAALPDDESLSTTTTSSSPTPVTVLTGFLGSGKTTALNALLVQPALRHTAVIINEFGEVGLDHHLVARTEEDLVLLANGCICCTVRGDLIGAFTMLAEQRAKAEGAGNGPEKGTADGAGGRFVERVIVETTGLADPAPILHTLMSDPAVTAKYRLANVVATVDAVNAEGTLDRHAEAVKQVAVADRLLLTKTDLVDAAARDRLVARLRAINPAADIVDVAQAITQPETLLGDDTYDPARRGADVEAWLRVAAYEDDAEDGAEDEPEHAHDHHDHDSDYAQHAGHAHDHAHTHAHDRNRHDDHIKAFSIIRDQPVSWAGLQTWLEMIAGMRGDDLLRVKGIVNVIEHPGQPVVIHGVQHLFHPPAFLPAWPDADHRTRIVFITRDIERDLVEDTLRIFESRRTRR</sequence>
<protein>
    <submittedName>
        <fullName evidence="9">G3E family GTPase</fullName>
    </submittedName>
</protein>
<dbReference type="EMBL" id="JACBYR010000001">
    <property type="protein sequence ID" value="NYE81071.1"/>
    <property type="molecule type" value="Genomic_DNA"/>
</dbReference>
<dbReference type="InterPro" id="IPR011629">
    <property type="entry name" value="CobW-like_C"/>
</dbReference>
<dbReference type="InterPro" id="IPR036627">
    <property type="entry name" value="CobW-likC_sf"/>
</dbReference>
<organism evidence="9 10">
    <name type="scientific">Pigmentiphaga litoralis</name>
    <dbReference type="NCBI Taxonomy" id="516702"/>
    <lineage>
        <taxon>Bacteria</taxon>
        <taxon>Pseudomonadati</taxon>
        <taxon>Pseudomonadota</taxon>
        <taxon>Betaproteobacteria</taxon>
        <taxon>Burkholderiales</taxon>
        <taxon>Alcaligenaceae</taxon>
        <taxon>Pigmentiphaga</taxon>
    </lineage>
</organism>
<keyword evidence="2" id="KW-0378">Hydrolase</keyword>
<dbReference type="SMART" id="SM00833">
    <property type="entry name" value="CobW_C"/>
    <property type="match status" value="1"/>
</dbReference>
<gene>
    <name evidence="9" type="ORF">FHW18_000342</name>
</gene>
<evidence type="ECO:0000313" key="10">
    <source>
        <dbReference type="Proteomes" id="UP000542125"/>
    </source>
</evidence>